<dbReference type="HOGENOM" id="CLU_044876_3_3_1"/>
<evidence type="ECO:0000313" key="4">
    <source>
        <dbReference type="EMBL" id="EHK46829.1"/>
    </source>
</evidence>
<sequence length="244" mass="26398">MANIIQNVIVVGAGGTIGPIFISKLQNAGLNVSVLAREASKGTYASDITVHRTDLSHSSLVKAFQGIDAVVSAIATFNVHDQIAMIDAAVEAKVKRFLPSEYGGDDSLPDLENIAPFLFGYGHGLMGFYFDDLKVQLFDKGLRPLDATTMNQVGLAVAATFQHLEETKNKRIYVKSFSVSQAQIVDTFEKLSDKKFKRLDGSAKKLIAVGKKHIEEGNWDLGYPESVTAALYSDTGFGYSSGRA</sequence>
<dbReference type="Gene3D" id="3.90.25.10">
    <property type="entry name" value="UDP-galactose 4-epimerase, domain 1"/>
    <property type="match status" value="1"/>
</dbReference>
<keyword evidence="5" id="KW-1185">Reference proteome</keyword>
<accession>G9NQK6</accession>
<dbReference type="Pfam" id="PF05368">
    <property type="entry name" value="NmrA"/>
    <property type="match status" value="1"/>
</dbReference>
<comment type="caution">
    <text evidence="4">The sequence shown here is derived from an EMBL/GenBank/DDBJ whole genome shotgun (WGS) entry which is preliminary data.</text>
</comment>
<dbReference type="EMBL" id="ABDG02000021">
    <property type="protein sequence ID" value="EHK46829.1"/>
    <property type="molecule type" value="Genomic_DNA"/>
</dbReference>
<reference evidence="4 5" key="1">
    <citation type="journal article" date="2011" name="Genome Biol.">
        <title>Comparative genome sequence analysis underscores mycoparasitism as the ancestral life style of Trichoderma.</title>
        <authorList>
            <person name="Kubicek C.P."/>
            <person name="Herrera-Estrella A."/>
            <person name="Seidl-Seiboth V."/>
            <person name="Martinez D.A."/>
            <person name="Druzhinina I.S."/>
            <person name="Thon M."/>
            <person name="Zeilinger S."/>
            <person name="Casas-Flores S."/>
            <person name="Horwitz B.A."/>
            <person name="Mukherjee P.K."/>
            <person name="Mukherjee M."/>
            <person name="Kredics L."/>
            <person name="Alcaraz L.D."/>
            <person name="Aerts A."/>
            <person name="Antal Z."/>
            <person name="Atanasova L."/>
            <person name="Cervantes-Badillo M.G."/>
            <person name="Challacombe J."/>
            <person name="Chertkov O."/>
            <person name="McCluskey K."/>
            <person name="Coulpier F."/>
            <person name="Deshpande N."/>
            <person name="von Doehren H."/>
            <person name="Ebbole D.J."/>
            <person name="Esquivel-Naranjo E.U."/>
            <person name="Fekete E."/>
            <person name="Flipphi M."/>
            <person name="Glaser F."/>
            <person name="Gomez-Rodriguez E.Y."/>
            <person name="Gruber S."/>
            <person name="Han C."/>
            <person name="Henrissat B."/>
            <person name="Hermosa R."/>
            <person name="Hernandez-Onate M."/>
            <person name="Karaffa L."/>
            <person name="Kosti I."/>
            <person name="Le Crom S."/>
            <person name="Lindquist E."/>
            <person name="Lucas S."/>
            <person name="Luebeck M."/>
            <person name="Luebeck P.S."/>
            <person name="Margeot A."/>
            <person name="Metz B."/>
            <person name="Misra M."/>
            <person name="Nevalainen H."/>
            <person name="Omann M."/>
            <person name="Packer N."/>
            <person name="Perrone G."/>
            <person name="Uresti-Rivera E.E."/>
            <person name="Salamov A."/>
            <person name="Schmoll M."/>
            <person name="Seiboth B."/>
            <person name="Shapiro H."/>
            <person name="Sukno S."/>
            <person name="Tamayo-Ramos J.A."/>
            <person name="Tisch D."/>
            <person name="Wiest A."/>
            <person name="Wilkinson H.H."/>
            <person name="Zhang M."/>
            <person name="Coutinho P.M."/>
            <person name="Kenerley C.M."/>
            <person name="Monte E."/>
            <person name="Baker S.E."/>
            <person name="Grigoriev I.V."/>
        </authorList>
    </citation>
    <scope>NUCLEOTIDE SEQUENCE [LARGE SCALE GENOMIC DNA]</scope>
    <source>
        <strain evidence="5">ATCC 20476 / IMI 206040</strain>
    </source>
</reference>
<dbReference type="InterPro" id="IPR036291">
    <property type="entry name" value="NAD(P)-bd_dom_sf"/>
</dbReference>
<dbReference type="InterPro" id="IPR008030">
    <property type="entry name" value="NmrA-like"/>
</dbReference>
<proteinExistence type="predicted"/>
<evidence type="ECO:0000313" key="5">
    <source>
        <dbReference type="Proteomes" id="UP000005426"/>
    </source>
</evidence>
<dbReference type="OrthoDB" id="9984533at2759"/>
<keyword evidence="2" id="KW-0560">Oxidoreductase</keyword>
<name>G9NQK6_HYPAI</name>
<keyword evidence="1" id="KW-0521">NADP</keyword>
<dbReference type="OMA" id="HINNVMI"/>
<evidence type="ECO:0000259" key="3">
    <source>
        <dbReference type="Pfam" id="PF05368"/>
    </source>
</evidence>
<dbReference type="PANTHER" id="PTHR47706">
    <property type="entry name" value="NMRA-LIKE FAMILY PROTEIN"/>
    <property type="match status" value="1"/>
</dbReference>
<dbReference type="SUPFAM" id="SSF51735">
    <property type="entry name" value="NAD(P)-binding Rossmann-fold domains"/>
    <property type="match status" value="1"/>
</dbReference>
<dbReference type="Proteomes" id="UP000005426">
    <property type="component" value="Unassembled WGS sequence"/>
</dbReference>
<evidence type="ECO:0000256" key="1">
    <source>
        <dbReference type="ARBA" id="ARBA00022857"/>
    </source>
</evidence>
<gene>
    <name evidence="4" type="ORF">TRIATDRAFT_306569</name>
</gene>
<dbReference type="GO" id="GO:0016491">
    <property type="term" value="F:oxidoreductase activity"/>
    <property type="evidence" value="ECO:0007669"/>
    <property type="project" value="UniProtKB-KW"/>
</dbReference>
<protein>
    <recommendedName>
        <fullName evidence="3">NmrA-like domain-containing protein</fullName>
    </recommendedName>
</protein>
<dbReference type="GeneID" id="25782671"/>
<feature type="domain" description="NmrA-like" evidence="3">
    <location>
        <begin position="7"/>
        <end position="108"/>
    </location>
</feature>
<dbReference type="AlphaFoldDB" id="G9NQK6"/>
<dbReference type="InterPro" id="IPR051609">
    <property type="entry name" value="NmrA/Isoflavone_reductase-like"/>
</dbReference>
<dbReference type="Gene3D" id="3.40.50.720">
    <property type="entry name" value="NAD(P)-binding Rossmann-like Domain"/>
    <property type="match status" value="2"/>
</dbReference>
<dbReference type="KEGG" id="tatv:25782671"/>
<organism evidence="4 5">
    <name type="scientific">Hypocrea atroviridis (strain ATCC 20476 / IMI 206040)</name>
    <name type="common">Trichoderma atroviride</name>
    <dbReference type="NCBI Taxonomy" id="452589"/>
    <lineage>
        <taxon>Eukaryota</taxon>
        <taxon>Fungi</taxon>
        <taxon>Dikarya</taxon>
        <taxon>Ascomycota</taxon>
        <taxon>Pezizomycotina</taxon>
        <taxon>Sordariomycetes</taxon>
        <taxon>Hypocreomycetidae</taxon>
        <taxon>Hypocreales</taxon>
        <taxon>Hypocreaceae</taxon>
        <taxon>Trichoderma</taxon>
    </lineage>
</organism>
<dbReference type="PANTHER" id="PTHR47706:SF9">
    <property type="entry name" value="NMRA-LIKE DOMAIN-CONTAINING PROTEIN-RELATED"/>
    <property type="match status" value="1"/>
</dbReference>
<evidence type="ECO:0000256" key="2">
    <source>
        <dbReference type="ARBA" id="ARBA00023002"/>
    </source>
</evidence>